<dbReference type="Proteomes" id="UP000784286">
    <property type="component" value="Unassembled WGS sequence"/>
</dbReference>
<evidence type="ECO:0000313" key="4">
    <source>
        <dbReference type="Proteomes" id="UP000784286"/>
    </source>
</evidence>
<dbReference type="EMBL" id="JAHLFJ010000005">
    <property type="protein sequence ID" value="MBU3855017.1"/>
    <property type="molecule type" value="Genomic_DNA"/>
</dbReference>
<dbReference type="InterPro" id="IPR032185">
    <property type="entry name" value="DUF5017"/>
</dbReference>
<dbReference type="AlphaFoldDB" id="A0A948TK92"/>
<accession>A0A948TK92</accession>
<dbReference type="PROSITE" id="PS51257">
    <property type="entry name" value="PROKAR_LIPOPROTEIN"/>
    <property type="match status" value="1"/>
</dbReference>
<feature type="signal peptide" evidence="1">
    <location>
        <begin position="1"/>
        <end position="19"/>
    </location>
</feature>
<evidence type="ECO:0000256" key="1">
    <source>
        <dbReference type="SAM" id="SignalP"/>
    </source>
</evidence>
<sequence>MKRYTLYMYAFALSAFALASCSKELTEGLDDVNIGVVTDDNVMYDGMIVTAKKGQPVEFTINGEPDFVTFYSGELGHQYIYKDRTSVSADDVVSSVLSFTVYTSTTIYADDNNRRNNCMDIFYTMDDAENGFEAFPGLVKNDIVADSTTVVQFWKDGKWHELVDRDEFVGMGQNVVAGNSYERDVVNYIDKNLVLAFAYNKDEWENPHFNETDAVNVAQPRYNFASMKITNTLRNGQTTEQFASDFVLTAVNMHHERDTAYYQDWKSTVSYLPEDSGYGTVTANVAGRWNLSSASSGSFYIHGTANDSHWKSSWLVSDPINILACEPDQGVSVKNISQDMPTYSHTYENVGTYTATFVVTNGNYKHEDRGVYQIVVNVTE</sequence>
<evidence type="ECO:0000313" key="3">
    <source>
        <dbReference type="EMBL" id="MBU3855017.1"/>
    </source>
</evidence>
<reference evidence="3" key="1">
    <citation type="journal article" date="2021" name="PeerJ">
        <title>Extensive microbial diversity within the chicken gut microbiome revealed by metagenomics and culture.</title>
        <authorList>
            <person name="Gilroy R."/>
            <person name="Ravi A."/>
            <person name="Getino M."/>
            <person name="Pursley I."/>
            <person name="Horton D.L."/>
            <person name="Alikhan N.F."/>
            <person name="Baker D."/>
            <person name="Gharbi K."/>
            <person name="Hall N."/>
            <person name="Watson M."/>
            <person name="Adriaenssens E.M."/>
            <person name="Foster-Nyarko E."/>
            <person name="Jarju S."/>
            <person name="Secka A."/>
            <person name="Antonio M."/>
            <person name="Oren A."/>
            <person name="Chaudhuri R.R."/>
            <person name="La Ragione R."/>
            <person name="Hildebrand F."/>
            <person name="Pallen M.J."/>
        </authorList>
    </citation>
    <scope>NUCLEOTIDE SEQUENCE</scope>
    <source>
        <strain evidence="3">8470</strain>
    </source>
</reference>
<organism evidence="3 4">
    <name type="scientific">Candidatus Phocaeicola excrementipullorum</name>
    <dbReference type="NCBI Taxonomy" id="2838731"/>
    <lineage>
        <taxon>Bacteria</taxon>
        <taxon>Pseudomonadati</taxon>
        <taxon>Bacteroidota</taxon>
        <taxon>Bacteroidia</taxon>
        <taxon>Bacteroidales</taxon>
        <taxon>Bacteroidaceae</taxon>
        <taxon>Phocaeicola</taxon>
    </lineage>
</organism>
<name>A0A948TK92_9BACT</name>
<proteinExistence type="predicted"/>
<protein>
    <submittedName>
        <fullName evidence="3">DUF5017 domain-containing protein</fullName>
    </submittedName>
</protein>
<comment type="caution">
    <text evidence="3">The sequence shown here is derived from an EMBL/GenBank/DDBJ whole genome shotgun (WGS) entry which is preliminary data.</text>
</comment>
<feature type="domain" description="DUF5017" evidence="2">
    <location>
        <begin position="49"/>
        <end position="101"/>
    </location>
</feature>
<reference evidence="3" key="2">
    <citation type="submission" date="2021-04" db="EMBL/GenBank/DDBJ databases">
        <authorList>
            <person name="Gilroy R."/>
        </authorList>
    </citation>
    <scope>NUCLEOTIDE SEQUENCE</scope>
    <source>
        <strain evidence="3">8470</strain>
    </source>
</reference>
<gene>
    <name evidence="3" type="ORF">H9928_00395</name>
</gene>
<feature type="chain" id="PRO_5036910845" evidence="1">
    <location>
        <begin position="20"/>
        <end position="380"/>
    </location>
</feature>
<keyword evidence="1" id="KW-0732">Signal</keyword>
<evidence type="ECO:0000259" key="2">
    <source>
        <dbReference type="Pfam" id="PF16409"/>
    </source>
</evidence>
<dbReference type="Pfam" id="PF16409">
    <property type="entry name" value="DUF5017"/>
    <property type="match status" value="1"/>
</dbReference>